<dbReference type="OrthoDB" id="207084at2759"/>
<dbReference type="GO" id="GO:0005634">
    <property type="term" value="C:nucleus"/>
    <property type="evidence" value="ECO:0007669"/>
    <property type="project" value="UniProtKB-SubCell"/>
</dbReference>
<dbReference type="FunFam" id="2.30.310.10:FF:000001">
    <property type="entry name" value="Nuclear export mediator factor Nemf"/>
    <property type="match status" value="1"/>
</dbReference>
<evidence type="ECO:0000256" key="4">
    <source>
        <dbReference type="ARBA" id="ARBA00022490"/>
    </source>
</evidence>
<dbReference type="GO" id="GO:0005737">
    <property type="term" value="C:cytoplasm"/>
    <property type="evidence" value="ECO:0007669"/>
    <property type="project" value="UniProtKB-SubCell"/>
</dbReference>
<evidence type="ECO:0000256" key="6">
    <source>
        <dbReference type="ARBA" id="ARBA00023242"/>
    </source>
</evidence>
<dbReference type="Gene3D" id="2.30.310.10">
    <property type="entry name" value="ibrinogen binding protein from staphylococcus aureus domain"/>
    <property type="match status" value="1"/>
</dbReference>
<proteinExistence type="inferred from homology"/>
<comment type="similarity">
    <text evidence="3">Belongs to the NEMF family.</text>
</comment>
<dbReference type="AlphaFoldDB" id="A0A9P0CJU0"/>
<dbReference type="GO" id="GO:0000049">
    <property type="term" value="F:tRNA binding"/>
    <property type="evidence" value="ECO:0007669"/>
    <property type="project" value="TreeGrafter"/>
</dbReference>
<feature type="compositionally biased region" description="Basic residues" evidence="8">
    <location>
        <begin position="794"/>
        <end position="805"/>
    </location>
</feature>
<keyword evidence="4" id="KW-0963">Cytoplasm</keyword>
<name>A0A9P0CJU0_9CUCU</name>
<evidence type="ECO:0000256" key="8">
    <source>
        <dbReference type="SAM" id="MobiDB-lite"/>
    </source>
</evidence>
<dbReference type="GO" id="GO:0072344">
    <property type="term" value="P:rescue of stalled ribosome"/>
    <property type="evidence" value="ECO:0007669"/>
    <property type="project" value="TreeGrafter"/>
</dbReference>
<feature type="region of interest" description="Disordered" evidence="8">
    <location>
        <begin position="752"/>
        <end position="868"/>
    </location>
</feature>
<protein>
    <recommendedName>
        <fullName evidence="13">Nuclear export mediator factor NEMF homolog</fullName>
    </recommendedName>
</protein>
<evidence type="ECO:0000313" key="12">
    <source>
        <dbReference type="Proteomes" id="UP001153636"/>
    </source>
</evidence>
<evidence type="ECO:0000256" key="3">
    <source>
        <dbReference type="ARBA" id="ARBA00008318"/>
    </source>
</evidence>
<keyword evidence="5 7" id="KW-0175">Coiled coil</keyword>
<dbReference type="EMBL" id="OV651825">
    <property type="protein sequence ID" value="CAH1102826.1"/>
    <property type="molecule type" value="Genomic_DNA"/>
</dbReference>
<dbReference type="GO" id="GO:1990116">
    <property type="term" value="P:ribosome-associated ubiquitin-dependent protein catabolic process"/>
    <property type="evidence" value="ECO:0007669"/>
    <property type="project" value="TreeGrafter"/>
</dbReference>
<evidence type="ECO:0000256" key="1">
    <source>
        <dbReference type="ARBA" id="ARBA00004123"/>
    </source>
</evidence>
<feature type="domain" description="NFACT RNA-binding" evidence="9">
    <location>
        <begin position="497"/>
        <end position="607"/>
    </location>
</feature>
<comment type="subcellular location">
    <subcellularLocation>
        <location evidence="2">Cytoplasm</location>
    </subcellularLocation>
    <subcellularLocation>
        <location evidence="1">Nucleus</location>
    </subcellularLocation>
</comment>
<evidence type="ECO:0000313" key="11">
    <source>
        <dbReference type="EMBL" id="CAH1102826.1"/>
    </source>
</evidence>
<dbReference type="PANTHER" id="PTHR15239">
    <property type="entry name" value="NUCLEAR EXPORT MEDIATOR FACTOR NEMF"/>
    <property type="match status" value="1"/>
</dbReference>
<dbReference type="Pfam" id="PF11923">
    <property type="entry name" value="NFACT-C"/>
    <property type="match status" value="1"/>
</dbReference>
<feature type="coiled-coil region" evidence="7">
    <location>
        <begin position="299"/>
        <end position="336"/>
    </location>
</feature>
<evidence type="ECO:0000256" key="2">
    <source>
        <dbReference type="ARBA" id="ARBA00004496"/>
    </source>
</evidence>
<evidence type="ECO:0008006" key="13">
    <source>
        <dbReference type="Google" id="ProtNLM"/>
    </source>
</evidence>
<organism evidence="11 12">
    <name type="scientific">Psylliodes chrysocephalus</name>
    <dbReference type="NCBI Taxonomy" id="3402493"/>
    <lineage>
        <taxon>Eukaryota</taxon>
        <taxon>Metazoa</taxon>
        <taxon>Ecdysozoa</taxon>
        <taxon>Arthropoda</taxon>
        <taxon>Hexapoda</taxon>
        <taxon>Insecta</taxon>
        <taxon>Pterygota</taxon>
        <taxon>Neoptera</taxon>
        <taxon>Endopterygota</taxon>
        <taxon>Coleoptera</taxon>
        <taxon>Polyphaga</taxon>
        <taxon>Cucujiformia</taxon>
        <taxon>Chrysomeloidea</taxon>
        <taxon>Chrysomelidae</taxon>
        <taxon>Galerucinae</taxon>
        <taxon>Alticini</taxon>
        <taxon>Psylliodes</taxon>
    </lineage>
</organism>
<accession>A0A9P0CJU0</accession>
<feature type="region of interest" description="Disordered" evidence="8">
    <location>
        <begin position="452"/>
        <end position="471"/>
    </location>
</feature>
<feature type="compositionally biased region" description="Basic and acidic residues" evidence="8">
    <location>
        <begin position="776"/>
        <end position="787"/>
    </location>
</feature>
<evidence type="ECO:0000256" key="7">
    <source>
        <dbReference type="SAM" id="Coils"/>
    </source>
</evidence>
<evidence type="ECO:0000259" key="10">
    <source>
        <dbReference type="Pfam" id="PF11923"/>
    </source>
</evidence>
<dbReference type="GO" id="GO:0043023">
    <property type="term" value="F:ribosomal large subunit binding"/>
    <property type="evidence" value="ECO:0007669"/>
    <property type="project" value="TreeGrafter"/>
</dbReference>
<keyword evidence="12" id="KW-1185">Reference proteome</keyword>
<dbReference type="Pfam" id="PF05833">
    <property type="entry name" value="NFACT_N"/>
    <property type="match status" value="1"/>
</dbReference>
<reference evidence="11" key="1">
    <citation type="submission" date="2022-01" db="EMBL/GenBank/DDBJ databases">
        <authorList>
            <person name="King R."/>
        </authorList>
    </citation>
    <scope>NUCLEOTIDE SEQUENCE</scope>
</reference>
<feature type="domain" description="NFACT protein C-terminal" evidence="10">
    <location>
        <begin position="874"/>
        <end position="964"/>
    </location>
</feature>
<dbReference type="NCBIfam" id="NF041120">
    <property type="entry name" value="RqcH_arch"/>
    <property type="match status" value="1"/>
</dbReference>
<dbReference type="GO" id="GO:1990112">
    <property type="term" value="C:RQC complex"/>
    <property type="evidence" value="ECO:0007669"/>
    <property type="project" value="TreeGrafter"/>
</dbReference>
<feature type="compositionally biased region" description="Polar residues" evidence="8">
    <location>
        <begin position="757"/>
        <end position="770"/>
    </location>
</feature>
<dbReference type="Pfam" id="PF05670">
    <property type="entry name" value="NFACT-R_1"/>
    <property type="match status" value="1"/>
</dbReference>
<feature type="compositionally biased region" description="Polar residues" evidence="8">
    <location>
        <begin position="681"/>
        <end position="694"/>
    </location>
</feature>
<dbReference type="InterPro" id="IPR008532">
    <property type="entry name" value="NFACT_RNA-bd"/>
</dbReference>
<feature type="region of interest" description="Disordered" evidence="8">
    <location>
        <begin position="670"/>
        <end position="714"/>
    </location>
</feature>
<keyword evidence="6" id="KW-0539">Nucleus</keyword>
<feature type="compositionally biased region" description="Basic and acidic residues" evidence="8">
    <location>
        <begin position="806"/>
        <end position="819"/>
    </location>
</feature>
<evidence type="ECO:0000256" key="5">
    <source>
        <dbReference type="ARBA" id="ARBA00023054"/>
    </source>
</evidence>
<dbReference type="Proteomes" id="UP001153636">
    <property type="component" value="Chromosome 13"/>
</dbReference>
<evidence type="ECO:0000259" key="9">
    <source>
        <dbReference type="Pfam" id="PF05670"/>
    </source>
</evidence>
<feature type="compositionally biased region" description="Acidic residues" evidence="8">
    <location>
        <begin position="695"/>
        <end position="706"/>
    </location>
</feature>
<gene>
    <name evidence="11" type="ORF">PSYICH_LOCUS3844</name>
</gene>
<dbReference type="InterPro" id="IPR021846">
    <property type="entry name" value="NFACT-C"/>
</dbReference>
<sequence>MKTRFNTYDIVCVIAELQSFIGMRVNNIYDIDNKTYLIRLQRTEEKQVLLLESGNRFHKTNFEWPKNVAPSGFSMKMRKHLKNKRLESLAQLGTDRIVDLQFGSGEAAYHVILELYDRGNVILTDYEYTILYVLRPHTEGDKVRFAVREKYPQNRARDSGVISKEKLIEVLTNAKAGDQLKKVLVSNLEYGPAVIEHVLLKHSFPNSTKIGKNFDPMENIDKIMEAIRDAENIFQNSKSGQTMGYIIQKKEERPTSDSNTSDFYSNQEFHPMLFEQHSAMPHKSFPTFNEAIDEFFSSLESQKLELKAVQQERDAMKKLENVRKDHDQRLVALEQTQSVDKQKAELITRNQELVDKAILAIQTLLANQMSWEDITEMVKDAASKGDPVASQIKGLKLEINHISVYLSDPYADSNESDVENDDKIPCMTVDLDLALSAFANARKYYDQKRSAAKKQQKTIESQSKALKSAERKTKQTLKEVQTITNINKARKTYWFEKFFWFISSENYLVIAGRDQQQNEIIVKRYMKQMDAYVHADIHGASSVVIKNPTGNPIPPKTLNEAGTMAICYSVAWEAKVVTNAYWVWGEQVSKTAPTGEYLTTGSFMIRGKKHFLPPSHLVLGLSFLFRLEDGSIERHKGERKVLNANEDDSISLADSEMSKDEVEVEILDESDEDELVKTSDENTVNIEKTDATNNVDDEDSSDSEDENNTKFPDTRIKIQHFSGTKNIITESSKEFEEEQNEENVIYLGDGKPIVIKPSQNNTRSRGCSESSYKKQRSMEEKEMKNELKQQPAKRGQKGKLKKIKEKYKDQDEEERKLRMEILQSSGTAKDTKKNKKNKDSSDKSKKPAPKAPRIFTPKEPNEDNIDDDDTAVQADIDMIDALTGVPVTEDELLFAVPVIAPYNTLANYKFKVKLTPGTARRGKAAKTAVAMFLKDRAINQREKDLLKAVKDEQLARNIPGKVKLSAPKLQNLKK</sequence>
<dbReference type="InterPro" id="IPR051608">
    <property type="entry name" value="RQC_Subunit_NEMF"/>
</dbReference>
<dbReference type="PANTHER" id="PTHR15239:SF6">
    <property type="entry name" value="RIBOSOME QUALITY CONTROL COMPLEX SUBUNIT NEMF"/>
    <property type="match status" value="1"/>
</dbReference>